<dbReference type="AlphaFoldDB" id="A0A4U6TZT1"/>
<gene>
    <name evidence="1" type="ORF">SEVIR_6G040200v2</name>
</gene>
<dbReference type="EMBL" id="CM016557">
    <property type="protein sequence ID" value="TKW08688.1"/>
    <property type="molecule type" value="Genomic_DNA"/>
</dbReference>
<sequence length="310" mass="33889">MLPRRCPQLSANPDQEDQIQVRNFYYPSVLIPSLSPLVTVAFRSRSFRPLSSPPPAASPAARGRWAGPPPIAVFYMVFIVCSDECRVALGASTPPLAVAVVAVVAVFVGGGSGCAVSSNKSKLPLPPSRAGPPHLTVARLRRDFHAAIPVAAVASTHAVAALRRSALRLSGSRRCRPPPRRRLSSSAFWNRGMSPLLRRRLKLHLWAVGVQVPLFVNLRLTRFFHLGPCSCRASGSCCWCAVRRRRCFGRDSFCPRDFVVIRPSSEDLNACVGARAFIQKKYKSGNIALYNLIREGTPLGGRQTGTINYF</sequence>
<dbReference type="Gramene" id="TKW08688">
    <property type="protein sequence ID" value="TKW08688"/>
    <property type="gene ID" value="SEVIR_6G040200v2"/>
</dbReference>
<organism evidence="1 2">
    <name type="scientific">Setaria viridis</name>
    <name type="common">Green bristlegrass</name>
    <name type="synonym">Setaria italica subsp. viridis</name>
    <dbReference type="NCBI Taxonomy" id="4556"/>
    <lineage>
        <taxon>Eukaryota</taxon>
        <taxon>Viridiplantae</taxon>
        <taxon>Streptophyta</taxon>
        <taxon>Embryophyta</taxon>
        <taxon>Tracheophyta</taxon>
        <taxon>Spermatophyta</taxon>
        <taxon>Magnoliopsida</taxon>
        <taxon>Liliopsida</taxon>
        <taxon>Poales</taxon>
        <taxon>Poaceae</taxon>
        <taxon>PACMAD clade</taxon>
        <taxon>Panicoideae</taxon>
        <taxon>Panicodae</taxon>
        <taxon>Paniceae</taxon>
        <taxon>Cenchrinae</taxon>
        <taxon>Setaria</taxon>
    </lineage>
</organism>
<keyword evidence="2" id="KW-1185">Reference proteome</keyword>
<protein>
    <submittedName>
        <fullName evidence="1">Uncharacterized protein</fullName>
    </submittedName>
</protein>
<reference evidence="1" key="1">
    <citation type="submission" date="2019-03" db="EMBL/GenBank/DDBJ databases">
        <title>WGS assembly of Setaria viridis.</title>
        <authorList>
            <person name="Huang P."/>
            <person name="Jenkins J."/>
            <person name="Grimwood J."/>
            <person name="Barry K."/>
            <person name="Healey A."/>
            <person name="Mamidi S."/>
            <person name="Sreedasyam A."/>
            <person name="Shu S."/>
            <person name="Feldman M."/>
            <person name="Wu J."/>
            <person name="Yu Y."/>
            <person name="Chen C."/>
            <person name="Johnson J."/>
            <person name="Rokhsar D."/>
            <person name="Baxter I."/>
            <person name="Schmutz J."/>
            <person name="Brutnell T."/>
            <person name="Kellogg E."/>
        </authorList>
    </citation>
    <scope>NUCLEOTIDE SEQUENCE [LARGE SCALE GENOMIC DNA]</scope>
</reference>
<dbReference type="Proteomes" id="UP000298652">
    <property type="component" value="Chromosome 6"/>
</dbReference>
<evidence type="ECO:0000313" key="1">
    <source>
        <dbReference type="EMBL" id="TKW08688.1"/>
    </source>
</evidence>
<accession>A0A4U6TZT1</accession>
<proteinExistence type="predicted"/>
<evidence type="ECO:0000313" key="2">
    <source>
        <dbReference type="Proteomes" id="UP000298652"/>
    </source>
</evidence>
<name>A0A4U6TZT1_SETVI</name>